<proteinExistence type="predicted"/>
<dbReference type="InterPro" id="IPR051531">
    <property type="entry name" value="N-acetyltransferase"/>
</dbReference>
<sequence length="165" mass="19079">MVASLFYFPGNRRKMSEIIIESAKTNNNLGAIVKLLDNENLTQAVGLLLPLQREKRVQAIKMFVRQNHVMVVKLNEDVVGMIVLSAWYGDEGKRIAHHYELGYLLQQNQWNKGIMTTALQKFISILPSKITIHAECKQSNYRSQRVLVKCGFTYDKDDLWQRIIK</sequence>
<dbReference type="EMBL" id="LN887507">
    <property type="protein sequence ID" value="CUR39998.1"/>
    <property type="molecule type" value="Genomic_DNA"/>
</dbReference>
<keyword evidence="2" id="KW-0808">Transferase</keyword>
<accession>A0A0U5JV26</accession>
<feature type="domain" description="N-acetyltransferase" evidence="1">
    <location>
        <begin position="31"/>
        <end position="165"/>
    </location>
</feature>
<evidence type="ECO:0000313" key="3">
    <source>
        <dbReference type="Proteomes" id="UP000235484"/>
    </source>
</evidence>
<name>A0A0U5JV26_LIMRT</name>
<evidence type="ECO:0000313" key="2">
    <source>
        <dbReference type="EMBL" id="CUR39998.1"/>
    </source>
</evidence>
<dbReference type="InterPro" id="IPR016181">
    <property type="entry name" value="Acyl_CoA_acyltransferase"/>
</dbReference>
<keyword evidence="2" id="KW-0012">Acyltransferase</keyword>
<dbReference type="Gene3D" id="3.40.630.30">
    <property type="match status" value="1"/>
</dbReference>
<gene>
    <name evidence="2" type="ORF">LRLP16767_LR202_00048</name>
</gene>
<organism evidence="2 3">
    <name type="scientific">Limosilactobacillus reuteri</name>
    <name type="common">Lactobacillus reuteri</name>
    <dbReference type="NCBI Taxonomy" id="1598"/>
    <lineage>
        <taxon>Bacteria</taxon>
        <taxon>Bacillati</taxon>
        <taxon>Bacillota</taxon>
        <taxon>Bacilli</taxon>
        <taxon>Lactobacillales</taxon>
        <taxon>Lactobacillaceae</taxon>
        <taxon>Limosilactobacillus</taxon>
    </lineage>
</organism>
<dbReference type="EC" id="2.3.1.128" evidence="2"/>
<dbReference type="Proteomes" id="UP000235484">
    <property type="component" value="Unassembled WGS sequence"/>
</dbReference>
<evidence type="ECO:0000259" key="1">
    <source>
        <dbReference type="PROSITE" id="PS51186"/>
    </source>
</evidence>
<dbReference type="PANTHER" id="PTHR43792">
    <property type="entry name" value="GNAT FAMILY, PUTATIVE (AFU_ORTHOLOGUE AFUA_3G00765)-RELATED-RELATED"/>
    <property type="match status" value="1"/>
</dbReference>
<dbReference type="SUPFAM" id="SSF55729">
    <property type="entry name" value="Acyl-CoA N-acyltransferases (Nat)"/>
    <property type="match status" value="1"/>
</dbReference>
<protein>
    <submittedName>
        <fullName evidence="2">Ribosomal-protein-alanine acetyltransferase</fullName>
        <ecNumber evidence="2">2.3.1.128</ecNumber>
    </submittedName>
</protein>
<reference evidence="3" key="1">
    <citation type="submission" date="2015-10" db="EMBL/GenBank/DDBJ databases">
        <authorList>
            <person name="Crossman L.C."/>
        </authorList>
    </citation>
    <scope>NUCLEOTIDE SEQUENCE [LARGE SCALE GENOMIC DNA]</scope>
    <source>
        <strain evidence="3">20-2</strain>
    </source>
</reference>
<dbReference type="GO" id="GO:0016747">
    <property type="term" value="F:acyltransferase activity, transferring groups other than amino-acyl groups"/>
    <property type="evidence" value="ECO:0007669"/>
    <property type="project" value="InterPro"/>
</dbReference>
<dbReference type="PROSITE" id="PS51186">
    <property type="entry name" value="GNAT"/>
    <property type="match status" value="1"/>
</dbReference>
<dbReference type="Pfam" id="PF13302">
    <property type="entry name" value="Acetyltransf_3"/>
    <property type="match status" value="1"/>
</dbReference>
<dbReference type="InterPro" id="IPR000182">
    <property type="entry name" value="GNAT_dom"/>
</dbReference>
<dbReference type="AlphaFoldDB" id="A0A0U5JV26"/>